<protein>
    <recommendedName>
        <fullName evidence="3">Tyrosine-protein kinase ephrin type A/B receptor-like domain-containing protein</fullName>
    </recommendedName>
</protein>
<proteinExistence type="predicted"/>
<dbReference type="Gramene" id="PNW74656">
    <property type="protein sequence ID" value="PNW74656"/>
    <property type="gene ID" value="CHLRE_12g488351v5"/>
</dbReference>
<dbReference type="PANTHER" id="PTHR46967:SF1">
    <property type="entry name" value="KERATIN-ASSOCIATED PROTEIN 16-1-LIKE"/>
    <property type="match status" value="1"/>
</dbReference>
<dbReference type="SMART" id="SM01411">
    <property type="entry name" value="Ephrin_rec_like"/>
    <property type="match status" value="8"/>
</dbReference>
<dbReference type="RefSeq" id="XP_042918059.1">
    <property type="nucleotide sequence ID" value="XM_043067877.1"/>
</dbReference>
<dbReference type="GeneID" id="66055412"/>
<evidence type="ECO:0000256" key="1">
    <source>
        <dbReference type="SAM" id="MobiDB-lite"/>
    </source>
</evidence>
<dbReference type="KEGG" id="cre:CHLRE_12g488351v5"/>
<dbReference type="Pfam" id="PF07699">
    <property type="entry name" value="Ephrin_rec_like"/>
    <property type="match status" value="3"/>
</dbReference>
<dbReference type="EMBL" id="CM008973">
    <property type="protein sequence ID" value="PNW74656.1"/>
    <property type="molecule type" value="Genomic_DNA"/>
</dbReference>
<organism evidence="4 5">
    <name type="scientific">Chlamydomonas reinhardtii</name>
    <name type="common">Chlamydomonas smithii</name>
    <dbReference type="NCBI Taxonomy" id="3055"/>
    <lineage>
        <taxon>Eukaryota</taxon>
        <taxon>Viridiplantae</taxon>
        <taxon>Chlorophyta</taxon>
        <taxon>core chlorophytes</taxon>
        <taxon>Chlorophyceae</taxon>
        <taxon>CS clade</taxon>
        <taxon>Chlamydomonadales</taxon>
        <taxon>Chlamydomonadaceae</taxon>
        <taxon>Chlamydomonas</taxon>
    </lineage>
</organism>
<dbReference type="Gene3D" id="2.10.50.10">
    <property type="entry name" value="Tumor Necrosis Factor Receptor, subunit A, domain 2"/>
    <property type="match status" value="6"/>
</dbReference>
<gene>
    <name evidence="4" type="ORF">CHLRE_12g488351v5</name>
</gene>
<feature type="domain" description="Tyrosine-protein kinase ephrin type A/B receptor-like" evidence="3">
    <location>
        <begin position="213"/>
        <end position="251"/>
    </location>
</feature>
<evidence type="ECO:0000313" key="5">
    <source>
        <dbReference type="Proteomes" id="UP000006906"/>
    </source>
</evidence>
<dbReference type="OrthoDB" id="2012039at2759"/>
<reference evidence="4 5" key="1">
    <citation type="journal article" date="2007" name="Science">
        <title>The Chlamydomonas genome reveals the evolution of key animal and plant functions.</title>
        <authorList>
            <person name="Merchant S.S."/>
            <person name="Prochnik S.E."/>
            <person name="Vallon O."/>
            <person name="Harris E.H."/>
            <person name="Karpowicz S.J."/>
            <person name="Witman G.B."/>
            <person name="Terry A."/>
            <person name="Salamov A."/>
            <person name="Fritz-Laylin L.K."/>
            <person name="Marechal-Drouard L."/>
            <person name="Marshall W.F."/>
            <person name="Qu L.H."/>
            <person name="Nelson D.R."/>
            <person name="Sanderfoot A.A."/>
            <person name="Spalding M.H."/>
            <person name="Kapitonov V.V."/>
            <person name="Ren Q."/>
            <person name="Ferris P."/>
            <person name="Lindquist E."/>
            <person name="Shapiro H."/>
            <person name="Lucas S.M."/>
            <person name="Grimwood J."/>
            <person name="Schmutz J."/>
            <person name="Cardol P."/>
            <person name="Cerutti H."/>
            <person name="Chanfreau G."/>
            <person name="Chen C.L."/>
            <person name="Cognat V."/>
            <person name="Croft M.T."/>
            <person name="Dent R."/>
            <person name="Dutcher S."/>
            <person name="Fernandez E."/>
            <person name="Fukuzawa H."/>
            <person name="Gonzalez-Ballester D."/>
            <person name="Gonzalez-Halphen D."/>
            <person name="Hallmann A."/>
            <person name="Hanikenne M."/>
            <person name="Hippler M."/>
            <person name="Inwood W."/>
            <person name="Jabbari K."/>
            <person name="Kalanon M."/>
            <person name="Kuras R."/>
            <person name="Lefebvre P.A."/>
            <person name="Lemaire S.D."/>
            <person name="Lobanov A.V."/>
            <person name="Lohr M."/>
            <person name="Manuell A."/>
            <person name="Meier I."/>
            <person name="Mets L."/>
            <person name="Mittag M."/>
            <person name="Mittelmeier T."/>
            <person name="Moroney J.V."/>
            <person name="Moseley J."/>
            <person name="Napoli C."/>
            <person name="Nedelcu A.M."/>
            <person name="Niyogi K."/>
            <person name="Novoselov S.V."/>
            <person name="Paulsen I.T."/>
            <person name="Pazour G."/>
            <person name="Purton S."/>
            <person name="Ral J.P."/>
            <person name="Riano-Pachon D.M."/>
            <person name="Riekhof W."/>
            <person name="Rymarquis L."/>
            <person name="Schroda M."/>
            <person name="Stern D."/>
            <person name="Umen J."/>
            <person name="Willows R."/>
            <person name="Wilson N."/>
            <person name="Zimmer S.L."/>
            <person name="Allmer J."/>
            <person name="Balk J."/>
            <person name="Bisova K."/>
            <person name="Chen C.J."/>
            <person name="Elias M."/>
            <person name="Gendler K."/>
            <person name="Hauser C."/>
            <person name="Lamb M.R."/>
            <person name="Ledford H."/>
            <person name="Long J.C."/>
            <person name="Minagawa J."/>
            <person name="Page M.D."/>
            <person name="Pan J."/>
            <person name="Pootakham W."/>
            <person name="Roje S."/>
            <person name="Rose A."/>
            <person name="Stahlberg E."/>
            <person name="Terauchi A.M."/>
            <person name="Yang P."/>
            <person name="Ball S."/>
            <person name="Bowler C."/>
            <person name="Dieckmann C.L."/>
            <person name="Gladyshev V.N."/>
            <person name="Green P."/>
            <person name="Jorgensen R."/>
            <person name="Mayfield S."/>
            <person name="Mueller-Roeber B."/>
            <person name="Rajamani S."/>
            <person name="Sayre R.T."/>
            <person name="Brokstein P."/>
            <person name="Dubchak I."/>
            <person name="Goodstein D."/>
            <person name="Hornick L."/>
            <person name="Huang Y.W."/>
            <person name="Jhaveri J."/>
            <person name="Luo Y."/>
            <person name="Martinez D."/>
            <person name="Ngau W.C."/>
            <person name="Otillar B."/>
            <person name="Poliakov A."/>
            <person name="Porter A."/>
            <person name="Szajkowski L."/>
            <person name="Werner G."/>
            <person name="Zhou K."/>
            <person name="Grigoriev I.V."/>
            <person name="Rokhsar D.S."/>
            <person name="Grossman A.R."/>
        </authorList>
    </citation>
    <scope>NUCLEOTIDE SEQUENCE [LARGE SCALE GENOMIC DNA]</scope>
    <source>
        <strain evidence="5">CC-503</strain>
    </source>
</reference>
<dbReference type="SUPFAM" id="SSF57184">
    <property type="entry name" value="Growth factor receptor domain"/>
    <property type="match status" value="4"/>
</dbReference>
<dbReference type="STRING" id="3055.A0A2K3D288"/>
<feature type="domain" description="Tyrosine-protein kinase ephrin type A/B receptor-like" evidence="3">
    <location>
        <begin position="476"/>
        <end position="514"/>
    </location>
</feature>
<evidence type="ECO:0000259" key="3">
    <source>
        <dbReference type="Pfam" id="PF07699"/>
    </source>
</evidence>
<keyword evidence="2" id="KW-0732">Signal</keyword>
<feature type="compositionally biased region" description="Pro residues" evidence="1">
    <location>
        <begin position="594"/>
        <end position="604"/>
    </location>
</feature>
<sequence length="604" mass="60971">MDGTWVWASKECPARRMRGVCHMALLALVAVSMAQRGQTLGRRLLDDAEDVPCPVGYYEPDDGLEPGCLPCDPGTYQDVPGQTECIPCDDGDFQPQPGQDSCDYCEGESISATECLESCGPGTTGFDPNCATCSAGWVSTGGDQPCTACAVGSTPNDDGSDCEPCPDGYTTPAEGSEYCEPIPCPSGTYNFDTGGMQPNCVPCEAGYTTDGASGQATCTACPVGTFKVADGDGDCVPCDPAYTTSTEGSTTCDVPASCPAGQYRVPGEATCADCPAGSVSESAGADSCTLCAVGTFAPTAGLTACQDCDPGTTTQGEGASSCSVSSSLPCDAGTFNADTGAAPCSACPAGTYQDGSTPTVCLLCGANQVQPAPGQSSCEDCPTGTASADGITCSFPACDPGSYSATGTGPNCVNCAAGFYADQPGATECSACPAETFQALPGQAYCDLCAPGSSTNGWDGQSNCFAAEVSPPCEPGTVSNTGNSPDCQPCTADTYQAESGQTACFPCPSGQTTAGLVGQTQCLEYAPNPCLPGTFNVATGGLEPGCQLCTPGTYQDLPAGMTESGIESGRTILELKRRIRAPSGFERPTKLQRPPWPPPPAGPG</sequence>
<dbReference type="AlphaFoldDB" id="A0A2K3D288"/>
<keyword evidence="5" id="KW-1185">Reference proteome</keyword>
<feature type="domain" description="Tyrosine-protein kinase ephrin type A/B receptor-like" evidence="3">
    <location>
        <begin position="281"/>
        <end position="321"/>
    </location>
</feature>
<dbReference type="Proteomes" id="UP000006906">
    <property type="component" value="Chromosome 12"/>
</dbReference>
<feature type="signal peptide" evidence="2">
    <location>
        <begin position="1"/>
        <end position="34"/>
    </location>
</feature>
<feature type="chain" id="PRO_5014376037" description="Tyrosine-protein kinase ephrin type A/B receptor-like domain-containing protein" evidence="2">
    <location>
        <begin position="35"/>
        <end position="604"/>
    </location>
</feature>
<evidence type="ECO:0000256" key="2">
    <source>
        <dbReference type="SAM" id="SignalP"/>
    </source>
</evidence>
<dbReference type="InParanoid" id="A0A2K3D288"/>
<dbReference type="PANTHER" id="PTHR46967">
    <property type="entry name" value="INSULIN-LIKE GROWTH FACTOR BINDING PROTEIN,N-TERMINAL"/>
    <property type="match status" value="1"/>
</dbReference>
<feature type="region of interest" description="Disordered" evidence="1">
    <location>
        <begin position="578"/>
        <end position="604"/>
    </location>
</feature>
<dbReference type="InterPro" id="IPR009030">
    <property type="entry name" value="Growth_fac_rcpt_cys_sf"/>
</dbReference>
<evidence type="ECO:0000313" key="4">
    <source>
        <dbReference type="EMBL" id="PNW74656.1"/>
    </source>
</evidence>
<name>A0A2K3D288_CHLRE</name>
<dbReference type="InterPro" id="IPR011641">
    <property type="entry name" value="Tyr-kin_ephrin_A/B_rcpt-like"/>
</dbReference>
<accession>A0A2K3D288</accession>